<name>A0A1L9N6S4_ASPTC</name>
<evidence type="ECO:0000313" key="3">
    <source>
        <dbReference type="Proteomes" id="UP000184304"/>
    </source>
</evidence>
<gene>
    <name evidence="2" type="ORF">ASPTUDRAFT_553136</name>
</gene>
<keyword evidence="3" id="KW-1185">Reference proteome</keyword>
<dbReference type="Proteomes" id="UP000184304">
    <property type="component" value="Unassembled WGS sequence"/>
</dbReference>
<evidence type="ECO:0000256" key="1">
    <source>
        <dbReference type="SAM" id="MobiDB-lite"/>
    </source>
</evidence>
<organism evidence="2 3">
    <name type="scientific">Aspergillus tubingensis (strain CBS 134.48)</name>
    <dbReference type="NCBI Taxonomy" id="767770"/>
    <lineage>
        <taxon>Eukaryota</taxon>
        <taxon>Fungi</taxon>
        <taxon>Dikarya</taxon>
        <taxon>Ascomycota</taxon>
        <taxon>Pezizomycotina</taxon>
        <taxon>Eurotiomycetes</taxon>
        <taxon>Eurotiomycetidae</taxon>
        <taxon>Eurotiales</taxon>
        <taxon>Aspergillaceae</taxon>
        <taxon>Aspergillus</taxon>
        <taxon>Aspergillus subgen. Circumdati</taxon>
    </lineage>
</organism>
<sequence length="149" mass="16878">MVISKGMALPHHASQNTKNREHRVSSACVTLKFQGNIVTTGELAKPLARYTTPWLLTERRNSKFGCDVELSDFPKPHSGHILVQLECDWTTVAVFQYSFRDPAYFRIATQNSKSTITCSTRNRCGFKMPHLVQNSRIRRHGCQSAGKLK</sequence>
<dbReference type="VEuPathDB" id="FungiDB:ASPTUDRAFT_553136"/>
<dbReference type="AlphaFoldDB" id="A0A1L9N6S4"/>
<protein>
    <submittedName>
        <fullName evidence="2">Uncharacterized protein</fullName>
    </submittedName>
</protein>
<dbReference type="EMBL" id="KV878198">
    <property type="protein sequence ID" value="OJI85008.1"/>
    <property type="molecule type" value="Genomic_DNA"/>
</dbReference>
<evidence type="ECO:0000313" key="2">
    <source>
        <dbReference type="EMBL" id="OJI85008.1"/>
    </source>
</evidence>
<feature type="region of interest" description="Disordered" evidence="1">
    <location>
        <begin position="1"/>
        <end position="21"/>
    </location>
</feature>
<reference evidence="3" key="1">
    <citation type="journal article" date="2017" name="Genome Biol.">
        <title>Comparative genomics reveals high biological diversity and specific adaptations in the industrially and medically important fungal genus Aspergillus.</title>
        <authorList>
            <person name="de Vries R.P."/>
            <person name="Riley R."/>
            <person name="Wiebenga A."/>
            <person name="Aguilar-Osorio G."/>
            <person name="Amillis S."/>
            <person name="Uchima C.A."/>
            <person name="Anderluh G."/>
            <person name="Asadollahi M."/>
            <person name="Askin M."/>
            <person name="Barry K."/>
            <person name="Battaglia E."/>
            <person name="Bayram O."/>
            <person name="Benocci T."/>
            <person name="Braus-Stromeyer S.A."/>
            <person name="Caldana C."/>
            <person name="Canovas D."/>
            <person name="Cerqueira G.C."/>
            <person name="Chen F."/>
            <person name="Chen W."/>
            <person name="Choi C."/>
            <person name="Clum A."/>
            <person name="Dos Santos R.A."/>
            <person name="Damasio A.R."/>
            <person name="Diallinas G."/>
            <person name="Emri T."/>
            <person name="Fekete E."/>
            <person name="Flipphi M."/>
            <person name="Freyberg S."/>
            <person name="Gallo A."/>
            <person name="Gournas C."/>
            <person name="Habgood R."/>
            <person name="Hainaut M."/>
            <person name="Harispe M.L."/>
            <person name="Henrissat B."/>
            <person name="Hilden K.S."/>
            <person name="Hope R."/>
            <person name="Hossain A."/>
            <person name="Karabika E."/>
            <person name="Karaffa L."/>
            <person name="Karanyi Z."/>
            <person name="Krasevec N."/>
            <person name="Kuo A."/>
            <person name="Kusch H."/>
            <person name="LaButti K."/>
            <person name="Lagendijk E.L."/>
            <person name="Lapidus A."/>
            <person name="Levasseur A."/>
            <person name="Lindquist E."/>
            <person name="Lipzen A."/>
            <person name="Logrieco A.F."/>
            <person name="MacCabe A."/>
            <person name="Maekelae M.R."/>
            <person name="Malavazi I."/>
            <person name="Melin P."/>
            <person name="Meyer V."/>
            <person name="Mielnichuk N."/>
            <person name="Miskei M."/>
            <person name="Molnar A.P."/>
            <person name="Mule G."/>
            <person name="Ngan C.Y."/>
            <person name="Orejas M."/>
            <person name="Orosz E."/>
            <person name="Ouedraogo J.P."/>
            <person name="Overkamp K.M."/>
            <person name="Park H.-S."/>
            <person name="Perrone G."/>
            <person name="Piumi F."/>
            <person name="Punt P.J."/>
            <person name="Ram A.F."/>
            <person name="Ramon A."/>
            <person name="Rauscher S."/>
            <person name="Record E."/>
            <person name="Riano-Pachon D.M."/>
            <person name="Robert V."/>
            <person name="Roehrig J."/>
            <person name="Ruller R."/>
            <person name="Salamov A."/>
            <person name="Salih N.S."/>
            <person name="Samson R.A."/>
            <person name="Sandor E."/>
            <person name="Sanguinetti M."/>
            <person name="Schuetze T."/>
            <person name="Sepcic K."/>
            <person name="Shelest E."/>
            <person name="Sherlock G."/>
            <person name="Sophianopoulou V."/>
            <person name="Squina F.M."/>
            <person name="Sun H."/>
            <person name="Susca A."/>
            <person name="Todd R.B."/>
            <person name="Tsang A."/>
            <person name="Unkles S.E."/>
            <person name="van de Wiele N."/>
            <person name="van Rossen-Uffink D."/>
            <person name="Oliveira J.V."/>
            <person name="Vesth T.C."/>
            <person name="Visser J."/>
            <person name="Yu J.-H."/>
            <person name="Zhou M."/>
            <person name="Andersen M.R."/>
            <person name="Archer D.B."/>
            <person name="Baker S.E."/>
            <person name="Benoit I."/>
            <person name="Brakhage A.A."/>
            <person name="Braus G.H."/>
            <person name="Fischer R."/>
            <person name="Frisvad J.C."/>
            <person name="Goldman G.H."/>
            <person name="Houbraken J."/>
            <person name="Oakley B."/>
            <person name="Pocsi I."/>
            <person name="Scazzocchio C."/>
            <person name="Seiboth B."/>
            <person name="vanKuyk P.A."/>
            <person name="Wortman J."/>
            <person name="Dyer P.S."/>
            <person name="Grigoriev I.V."/>
        </authorList>
    </citation>
    <scope>NUCLEOTIDE SEQUENCE [LARGE SCALE GENOMIC DNA]</scope>
    <source>
        <strain evidence="3">CBS 134.48</strain>
    </source>
</reference>
<proteinExistence type="predicted"/>
<accession>A0A1L9N6S4</accession>